<name>A0A0E0NED7_ORYRU</name>
<dbReference type="Gramene" id="ORUFI02G15950.1">
    <property type="protein sequence ID" value="ORUFI02G15950.1"/>
    <property type="gene ID" value="ORUFI02G15950"/>
</dbReference>
<sequence>MEPPLSTPRAVAAVCPSRHRRRLARARRSHLALPRLFGLLLPCSHWDREEGETGSAHPAAPPPRARAEQPVSLVPYSRRDGEEGEGGSICADTVSPAPSAPSCPRRLAKDFRKVHLSMLPLQRRSSSRGSSHQHAGPDDQCQPHVLTVPFYHQLVSRSEVVEVEVNGLRQKSSADKRMQVVGDVYLDESISMKAYLLAPIYSGHEREEKTSLIAHSLSGWSAIIASGIGMMRVWMMRVSMVEKFLVDPRVRLLIPVKINKRGLPLEKIPRLT</sequence>
<organism evidence="2 3">
    <name type="scientific">Oryza rufipogon</name>
    <name type="common">Brownbeard rice</name>
    <name type="synonym">Asian wild rice</name>
    <dbReference type="NCBI Taxonomy" id="4529"/>
    <lineage>
        <taxon>Eukaryota</taxon>
        <taxon>Viridiplantae</taxon>
        <taxon>Streptophyta</taxon>
        <taxon>Embryophyta</taxon>
        <taxon>Tracheophyta</taxon>
        <taxon>Spermatophyta</taxon>
        <taxon>Magnoliopsida</taxon>
        <taxon>Liliopsida</taxon>
        <taxon>Poales</taxon>
        <taxon>Poaceae</taxon>
        <taxon>BOP clade</taxon>
        <taxon>Oryzoideae</taxon>
        <taxon>Oryzeae</taxon>
        <taxon>Oryzinae</taxon>
        <taxon>Oryza</taxon>
    </lineage>
</organism>
<proteinExistence type="predicted"/>
<keyword evidence="3" id="KW-1185">Reference proteome</keyword>
<dbReference type="EnsemblPlants" id="ORUFI02G15950.1">
    <property type="protein sequence ID" value="ORUFI02G15950.1"/>
    <property type="gene ID" value="ORUFI02G15950"/>
</dbReference>
<evidence type="ECO:0000313" key="3">
    <source>
        <dbReference type="Proteomes" id="UP000008022"/>
    </source>
</evidence>
<dbReference type="HOGENOM" id="CLU_089476_0_0_1"/>
<evidence type="ECO:0000256" key="1">
    <source>
        <dbReference type="SAM" id="MobiDB-lite"/>
    </source>
</evidence>
<dbReference type="AlphaFoldDB" id="A0A0E0NED7"/>
<reference evidence="2" key="2">
    <citation type="submission" date="2015-06" db="UniProtKB">
        <authorList>
            <consortium name="EnsemblPlants"/>
        </authorList>
    </citation>
    <scope>IDENTIFICATION</scope>
</reference>
<dbReference type="Proteomes" id="UP000008022">
    <property type="component" value="Unassembled WGS sequence"/>
</dbReference>
<protein>
    <submittedName>
        <fullName evidence="2">Uncharacterized protein</fullName>
    </submittedName>
</protein>
<evidence type="ECO:0000313" key="2">
    <source>
        <dbReference type="EnsemblPlants" id="ORUFI02G15950.1"/>
    </source>
</evidence>
<feature type="region of interest" description="Disordered" evidence="1">
    <location>
        <begin position="122"/>
        <end position="143"/>
    </location>
</feature>
<feature type="region of interest" description="Disordered" evidence="1">
    <location>
        <begin position="48"/>
        <end position="104"/>
    </location>
</feature>
<reference evidence="3" key="1">
    <citation type="submission" date="2013-06" db="EMBL/GenBank/DDBJ databases">
        <authorList>
            <person name="Zhao Q."/>
        </authorList>
    </citation>
    <scope>NUCLEOTIDE SEQUENCE</scope>
    <source>
        <strain evidence="3">cv. W1943</strain>
    </source>
</reference>
<accession>A0A0E0NED7</accession>